<keyword evidence="3" id="KW-0862">Zinc</keyword>
<evidence type="ECO:0000256" key="1">
    <source>
        <dbReference type="ARBA" id="ARBA00022723"/>
    </source>
</evidence>
<accession>A0A8H5FZL7</accession>
<keyword evidence="2 4" id="KW-0863">Zinc-finger</keyword>
<keyword evidence="1" id="KW-0479">Metal-binding</keyword>
<proteinExistence type="predicted"/>
<organism evidence="6 7">
    <name type="scientific">Tetrapyrgos nigripes</name>
    <dbReference type="NCBI Taxonomy" id="182062"/>
    <lineage>
        <taxon>Eukaryota</taxon>
        <taxon>Fungi</taxon>
        <taxon>Dikarya</taxon>
        <taxon>Basidiomycota</taxon>
        <taxon>Agaricomycotina</taxon>
        <taxon>Agaricomycetes</taxon>
        <taxon>Agaricomycetidae</taxon>
        <taxon>Agaricales</taxon>
        <taxon>Marasmiineae</taxon>
        <taxon>Marasmiaceae</taxon>
        <taxon>Tetrapyrgos</taxon>
    </lineage>
</organism>
<reference evidence="6 7" key="1">
    <citation type="journal article" date="2020" name="ISME J.">
        <title>Uncovering the hidden diversity of litter-decomposition mechanisms in mushroom-forming fungi.</title>
        <authorList>
            <person name="Floudas D."/>
            <person name="Bentzer J."/>
            <person name="Ahren D."/>
            <person name="Johansson T."/>
            <person name="Persson P."/>
            <person name="Tunlid A."/>
        </authorList>
    </citation>
    <scope>NUCLEOTIDE SEQUENCE [LARGE SCALE GENOMIC DNA]</scope>
    <source>
        <strain evidence="6 7">CBS 291.85</strain>
    </source>
</reference>
<evidence type="ECO:0000256" key="2">
    <source>
        <dbReference type="ARBA" id="ARBA00022771"/>
    </source>
</evidence>
<dbReference type="Proteomes" id="UP000559256">
    <property type="component" value="Unassembled WGS sequence"/>
</dbReference>
<sequence length="656" mass="74666">MSAAITALGLPQPFLDRSCHKTSVVPVQPALLSFAMIPVFWGSRTVSLTWEESEQLVSYYIEASSNIPSTSEAYHLLQSCPPSVSFDFCDPSKQWQDALYALSITSLLFEFTSYDGQTGTKPFPPSVAQKIQSEWSKTLCPWITAFIEECLLQQPPKHRVFAWKFREQVCWTISALGIVEMLCEPSPGSVSFASQLLTDTPEFVRLYARFWLYLLETEHPAATTAGYFIRAVANASESSIEVEDRIALIADIPKSIKIMVRYVTGGAGAMPLTYAAFSTVIGILCSIVSARRDDFVRRTDDLLARKLIPRLCRFFKRLRPINDSSWSLKMRMILTDNYKVIAENLLLLFGSLFVRRGPPAVIAALKRDLLLSIAQASWVFHLPFLDPDDERNRLQLGYHSLAIVRLLGEIHSSFVYHGVFHMFIAAHKRVLSKCPESFIQFCITAQGQLESRRRSDSEFTLPEIQGGSIQQWMCESSGDAGPISGMKKCSRCQTAVYCSRNCQKAHWPEHREGQCDEWFEQVSELSQLGLPVAYTTLDKDFFQFLITEEWNERQGLLHRMRGNSRSPSRPSFMSLDFRFGYRPKVSLKSFSDYRRMGQEDPFFLPEEELDKIWQERKESGFQQVNAHAIFKGNGCEDRVSIILILQVSSDAVIRRR</sequence>
<dbReference type="Pfam" id="PF01753">
    <property type="entry name" value="zf-MYND"/>
    <property type="match status" value="1"/>
</dbReference>
<dbReference type="GO" id="GO:0008270">
    <property type="term" value="F:zinc ion binding"/>
    <property type="evidence" value="ECO:0007669"/>
    <property type="project" value="UniProtKB-KW"/>
</dbReference>
<dbReference type="EMBL" id="JAACJM010000059">
    <property type="protein sequence ID" value="KAF5354478.1"/>
    <property type="molecule type" value="Genomic_DNA"/>
</dbReference>
<protein>
    <recommendedName>
        <fullName evidence="5">MYND-type domain-containing protein</fullName>
    </recommendedName>
</protein>
<name>A0A8H5FZL7_9AGAR</name>
<dbReference type="Gene3D" id="6.10.140.2220">
    <property type="match status" value="1"/>
</dbReference>
<dbReference type="PROSITE" id="PS50865">
    <property type="entry name" value="ZF_MYND_2"/>
    <property type="match status" value="1"/>
</dbReference>
<dbReference type="InterPro" id="IPR002893">
    <property type="entry name" value="Znf_MYND"/>
</dbReference>
<gene>
    <name evidence="6" type="ORF">D9758_012429</name>
</gene>
<evidence type="ECO:0000313" key="6">
    <source>
        <dbReference type="EMBL" id="KAF5354478.1"/>
    </source>
</evidence>
<evidence type="ECO:0000256" key="4">
    <source>
        <dbReference type="PROSITE-ProRule" id="PRU00134"/>
    </source>
</evidence>
<evidence type="ECO:0000259" key="5">
    <source>
        <dbReference type="PROSITE" id="PS50865"/>
    </source>
</evidence>
<evidence type="ECO:0000256" key="3">
    <source>
        <dbReference type="ARBA" id="ARBA00022833"/>
    </source>
</evidence>
<comment type="caution">
    <text evidence="6">The sequence shown here is derived from an EMBL/GenBank/DDBJ whole genome shotgun (WGS) entry which is preliminary data.</text>
</comment>
<dbReference type="AlphaFoldDB" id="A0A8H5FZL7"/>
<evidence type="ECO:0000313" key="7">
    <source>
        <dbReference type="Proteomes" id="UP000559256"/>
    </source>
</evidence>
<dbReference type="OrthoDB" id="9922773at2759"/>
<keyword evidence="7" id="KW-1185">Reference proteome</keyword>
<feature type="domain" description="MYND-type" evidence="5">
    <location>
        <begin position="474"/>
        <end position="515"/>
    </location>
</feature>
<dbReference type="SUPFAM" id="SSF144232">
    <property type="entry name" value="HIT/MYND zinc finger-like"/>
    <property type="match status" value="1"/>
</dbReference>